<name>A0AAJ0F4Z8_9PEZI</name>
<dbReference type="Proteomes" id="UP001239445">
    <property type="component" value="Unassembled WGS sequence"/>
</dbReference>
<evidence type="ECO:0000313" key="2">
    <source>
        <dbReference type="EMBL" id="KAK1755156.1"/>
    </source>
</evidence>
<sequence length="84" mass="8994">MGRPKGGEPLGTLTLTRFNVSMFLLSLQLSFFLSGLGCLADSDKKRTGSKTEEGATGSQIKTIFSLIPPFLGYFLMLSVCLSVA</sequence>
<gene>
    <name evidence="2" type="ORF">QBC47DRAFT_210738</name>
</gene>
<keyword evidence="1" id="KW-0812">Transmembrane</keyword>
<evidence type="ECO:0000256" key="1">
    <source>
        <dbReference type="SAM" id="Phobius"/>
    </source>
</evidence>
<organism evidence="2 3">
    <name type="scientific">Echria macrotheca</name>
    <dbReference type="NCBI Taxonomy" id="438768"/>
    <lineage>
        <taxon>Eukaryota</taxon>
        <taxon>Fungi</taxon>
        <taxon>Dikarya</taxon>
        <taxon>Ascomycota</taxon>
        <taxon>Pezizomycotina</taxon>
        <taxon>Sordariomycetes</taxon>
        <taxon>Sordariomycetidae</taxon>
        <taxon>Sordariales</taxon>
        <taxon>Schizotheciaceae</taxon>
        <taxon>Echria</taxon>
    </lineage>
</organism>
<evidence type="ECO:0000313" key="3">
    <source>
        <dbReference type="Proteomes" id="UP001239445"/>
    </source>
</evidence>
<keyword evidence="1" id="KW-0472">Membrane</keyword>
<reference evidence="2" key="1">
    <citation type="submission" date="2023-06" db="EMBL/GenBank/DDBJ databases">
        <title>Genome-scale phylogeny and comparative genomics of the fungal order Sordariales.</title>
        <authorList>
            <consortium name="Lawrence Berkeley National Laboratory"/>
            <person name="Hensen N."/>
            <person name="Bonometti L."/>
            <person name="Westerberg I."/>
            <person name="Brannstrom I.O."/>
            <person name="Guillou S."/>
            <person name="Cros-Aarteil S."/>
            <person name="Calhoun S."/>
            <person name="Haridas S."/>
            <person name="Kuo A."/>
            <person name="Mondo S."/>
            <person name="Pangilinan J."/>
            <person name="Riley R."/>
            <person name="Labutti K."/>
            <person name="Andreopoulos B."/>
            <person name="Lipzen A."/>
            <person name="Chen C."/>
            <person name="Yanf M."/>
            <person name="Daum C."/>
            <person name="Ng V."/>
            <person name="Clum A."/>
            <person name="Steindorff A."/>
            <person name="Ohm R."/>
            <person name="Martin F."/>
            <person name="Silar P."/>
            <person name="Natvig D."/>
            <person name="Lalanne C."/>
            <person name="Gautier V."/>
            <person name="Ament-Velasquez S.L."/>
            <person name="Kruys A."/>
            <person name="Hutchinson M.I."/>
            <person name="Powell A.J."/>
            <person name="Barry K."/>
            <person name="Miller A.N."/>
            <person name="Grigoriev I.V."/>
            <person name="Debuchy R."/>
            <person name="Gladieux P."/>
            <person name="Thoren M.H."/>
            <person name="Johannesson H."/>
        </authorList>
    </citation>
    <scope>NUCLEOTIDE SEQUENCE</scope>
    <source>
        <strain evidence="2">PSN4</strain>
    </source>
</reference>
<protein>
    <submittedName>
        <fullName evidence="2">Uncharacterized protein</fullName>
    </submittedName>
</protein>
<dbReference type="AlphaFoldDB" id="A0AAJ0F4Z8"/>
<dbReference type="EMBL" id="MU839834">
    <property type="protein sequence ID" value="KAK1755156.1"/>
    <property type="molecule type" value="Genomic_DNA"/>
</dbReference>
<feature type="transmembrane region" description="Helical" evidence="1">
    <location>
        <begin position="20"/>
        <end position="40"/>
    </location>
</feature>
<proteinExistence type="predicted"/>
<keyword evidence="1" id="KW-1133">Transmembrane helix</keyword>
<comment type="caution">
    <text evidence="2">The sequence shown here is derived from an EMBL/GenBank/DDBJ whole genome shotgun (WGS) entry which is preliminary data.</text>
</comment>
<accession>A0AAJ0F4Z8</accession>
<keyword evidence="3" id="KW-1185">Reference proteome</keyword>